<evidence type="ECO:0000313" key="1">
    <source>
        <dbReference type="EMBL" id="GBN84737.1"/>
    </source>
</evidence>
<dbReference type="EMBL" id="BGPR01020467">
    <property type="protein sequence ID" value="GBN84737.1"/>
    <property type="molecule type" value="Genomic_DNA"/>
</dbReference>
<protein>
    <submittedName>
        <fullName evidence="1">Uncharacterized protein</fullName>
    </submittedName>
</protein>
<evidence type="ECO:0000313" key="2">
    <source>
        <dbReference type="Proteomes" id="UP000499080"/>
    </source>
</evidence>
<sequence>MVQRPIIDVVLKFGEEGINPDESEDKLGKRERKETRYNVYNLSTAEDEFKNLILNVSSAIESSVEIAGVFQPTTRARIEDIRNAVIKIRLNNEKNTCIFVGGIRRERNYLETAGRGVFAYKIAYKHRSCLPLLCDKAGIQIYHLNGIT</sequence>
<reference evidence="1 2" key="1">
    <citation type="journal article" date="2019" name="Sci. Rep.">
        <title>Orb-weaving spider Araneus ventricosus genome elucidates the spidroin gene catalogue.</title>
        <authorList>
            <person name="Kono N."/>
            <person name="Nakamura H."/>
            <person name="Ohtoshi R."/>
            <person name="Moran D.A.P."/>
            <person name="Shinohara A."/>
            <person name="Yoshida Y."/>
            <person name="Fujiwara M."/>
            <person name="Mori M."/>
            <person name="Tomita M."/>
            <person name="Arakawa K."/>
        </authorList>
    </citation>
    <scope>NUCLEOTIDE SEQUENCE [LARGE SCALE GENOMIC DNA]</scope>
</reference>
<keyword evidence="2" id="KW-1185">Reference proteome</keyword>
<gene>
    <name evidence="1" type="ORF">AVEN_6172_1</name>
</gene>
<name>A0A4Y2S9J9_ARAVE</name>
<comment type="caution">
    <text evidence="1">The sequence shown here is derived from an EMBL/GenBank/DDBJ whole genome shotgun (WGS) entry which is preliminary data.</text>
</comment>
<dbReference type="AlphaFoldDB" id="A0A4Y2S9J9"/>
<accession>A0A4Y2S9J9</accession>
<dbReference type="Proteomes" id="UP000499080">
    <property type="component" value="Unassembled WGS sequence"/>
</dbReference>
<proteinExistence type="predicted"/>
<organism evidence="1 2">
    <name type="scientific">Araneus ventricosus</name>
    <name type="common">Orbweaver spider</name>
    <name type="synonym">Epeira ventricosa</name>
    <dbReference type="NCBI Taxonomy" id="182803"/>
    <lineage>
        <taxon>Eukaryota</taxon>
        <taxon>Metazoa</taxon>
        <taxon>Ecdysozoa</taxon>
        <taxon>Arthropoda</taxon>
        <taxon>Chelicerata</taxon>
        <taxon>Arachnida</taxon>
        <taxon>Araneae</taxon>
        <taxon>Araneomorphae</taxon>
        <taxon>Entelegynae</taxon>
        <taxon>Araneoidea</taxon>
        <taxon>Araneidae</taxon>
        <taxon>Araneus</taxon>
    </lineage>
</organism>